<dbReference type="AlphaFoldDB" id="A0AAW0M8C8"/>
<accession>A0AAW0M8C8</accession>
<dbReference type="Proteomes" id="UP000237347">
    <property type="component" value="Unassembled WGS sequence"/>
</dbReference>
<name>A0AAW0M8C8_QUESU</name>
<keyword evidence="2" id="KW-1185">Reference proteome</keyword>
<proteinExistence type="predicted"/>
<sequence length="74" mass="8561">MLKITKQKTSAEQKCFTIYKSRRSPTCVVPLLCLVRRGEKRQPQQTFLIDLTTHSQRSEFSKISMTHIMPASYG</sequence>
<evidence type="ECO:0000313" key="2">
    <source>
        <dbReference type="Proteomes" id="UP000237347"/>
    </source>
</evidence>
<dbReference type="Gramene" id="rna-CFP56_08739">
    <property type="protein sequence ID" value="cds-POE73437.1"/>
    <property type="gene ID" value="gene-CFP56_08739"/>
</dbReference>
<evidence type="ECO:0000313" key="1">
    <source>
        <dbReference type="EMBL" id="KAK7859078.1"/>
    </source>
</evidence>
<reference evidence="1 2" key="1">
    <citation type="journal article" date="2018" name="Sci. Data">
        <title>The draft genome sequence of cork oak.</title>
        <authorList>
            <person name="Ramos A.M."/>
            <person name="Usie A."/>
            <person name="Barbosa P."/>
            <person name="Barros P.M."/>
            <person name="Capote T."/>
            <person name="Chaves I."/>
            <person name="Simoes F."/>
            <person name="Abreu I."/>
            <person name="Carrasquinho I."/>
            <person name="Faro C."/>
            <person name="Guimaraes J.B."/>
            <person name="Mendonca D."/>
            <person name="Nobrega F."/>
            <person name="Rodrigues L."/>
            <person name="Saibo N.J.M."/>
            <person name="Varela M.C."/>
            <person name="Egas C."/>
            <person name="Matos J."/>
            <person name="Miguel C.M."/>
            <person name="Oliveira M.M."/>
            <person name="Ricardo C.P."/>
            <person name="Goncalves S."/>
        </authorList>
    </citation>
    <scope>NUCLEOTIDE SEQUENCE [LARGE SCALE GENOMIC DNA]</scope>
    <source>
        <strain evidence="2">cv. HL8</strain>
    </source>
</reference>
<comment type="caution">
    <text evidence="1">The sequence shown here is derived from an EMBL/GenBank/DDBJ whole genome shotgun (WGS) entry which is preliminary data.</text>
</comment>
<dbReference type="EMBL" id="PKMF04000015">
    <property type="protein sequence ID" value="KAK7859078.1"/>
    <property type="molecule type" value="Genomic_DNA"/>
</dbReference>
<protein>
    <submittedName>
        <fullName evidence="1">Uncharacterized protein</fullName>
    </submittedName>
</protein>
<organism evidence="1 2">
    <name type="scientific">Quercus suber</name>
    <name type="common">Cork oak</name>
    <dbReference type="NCBI Taxonomy" id="58331"/>
    <lineage>
        <taxon>Eukaryota</taxon>
        <taxon>Viridiplantae</taxon>
        <taxon>Streptophyta</taxon>
        <taxon>Embryophyta</taxon>
        <taxon>Tracheophyta</taxon>
        <taxon>Spermatophyta</taxon>
        <taxon>Magnoliopsida</taxon>
        <taxon>eudicotyledons</taxon>
        <taxon>Gunneridae</taxon>
        <taxon>Pentapetalae</taxon>
        <taxon>rosids</taxon>
        <taxon>fabids</taxon>
        <taxon>Fagales</taxon>
        <taxon>Fagaceae</taxon>
        <taxon>Quercus</taxon>
    </lineage>
</organism>
<gene>
    <name evidence="1" type="ORF">CFP56_008729</name>
</gene>